<dbReference type="SUPFAM" id="SSF89550">
    <property type="entry name" value="PHP domain-like"/>
    <property type="match status" value="1"/>
</dbReference>
<dbReference type="Proteomes" id="UP000548423">
    <property type="component" value="Unassembled WGS sequence"/>
</dbReference>
<dbReference type="PANTHER" id="PTHR40084:SF1">
    <property type="entry name" value="PHOSPHOTRANSFERASE"/>
    <property type="match status" value="1"/>
</dbReference>
<accession>A0A852TAT5</accession>
<evidence type="ECO:0000313" key="2">
    <source>
        <dbReference type="Proteomes" id="UP000548423"/>
    </source>
</evidence>
<dbReference type="InterPro" id="IPR010994">
    <property type="entry name" value="RuvA_2-like"/>
</dbReference>
<organism evidence="1 2">
    <name type="scientific">Neobacillus niacini</name>
    <dbReference type="NCBI Taxonomy" id="86668"/>
    <lineage>
        <taxon>Bacteria</taxon>
        <taxon>Bacillati</taxon>
        <taxon>Bacillota</taxon>
        <taxon>Bacilli</taxon>
        <taxon>Bacillales</taxon>
        <taxon>Bacillaceae</taxon>
        <taxon>Neobacillus</taxon>
    </lineage>
</organism>
<dbReference type="AlphaFoldDB" id="A0A852TAT5"/>
<name>A0A852TAT5_9BACI</name>
<dbReference type="CDD" id="cd19067">
    <property type="entry name" value="PfuEndoQ-like"/>
    <property type="match status" value="1"/>
</dbReference>
<protein>
    <submittedName>
        <fullName evidence="1">Uncharacterized protein (TIGR00375 family)</fullName>
    </submittedName>
</protein>
<dbReference type="Pfam" id="PF13263">
    <property type="entry name" value="PHP_C"/>
    <property type="match status" value="1"/>
</dbReference>
<reference evidence="2" key="2">
    <citation type="submission" date="2020-08" db="EMBL/GenBank/DDBJ databases">
        <title>The Agave Microbiome: Exploring the role of microbial communities in plant adaptations to desert environments.</title>
        <authorList>
            <person name="Partida-Martinez L.P."/>
        </authorList>
    </citation>
    <scope>NUCLEOTIDE SEQUENCE [LARGE SCALE GENOMIC DNA]</scope>
    <source>
        <strain evidence="2">AT2.8</strain>
    </source>
</reference>
<reference evidence="2" key="1">
    <citation type="submission" date="2020-07" db="EMBL/GenBank/DDBJ databases">
        <authorList>
            <person name="Partida-Martinez L."/>
            <person name="Huntemann M."/>
            <person name="Clum A."/>
            <person name="Wang J."/>
            <person name="Palaniappan K."/>
            <person name="Ritter S."/>
            <person name="Chen I.-M."/>
            <person name="Stamatis D."/>
            <person name="Reddy T."/>
            <person name="O'Malley R."/>
            <person name="Daum C."/>
            <person name="Shapiro N."/>
            <person name="Ivanova N."/>
            <person name="Kyrpides N."/>
            <person name="Woyke T."/>
        </authorList>
    </citation>
    <scope>NUCLEOTIDE SEQUENCE [LARGE SCALE GENOMIC DNA]</scope>
    <source>
        <strain evidence="2">AT2.8</strain>
    </source>
</reference>
<dbReference type="PANTHER" id="PTHR40084">
    <property type="entry name" value="PHOSPHOHYDROLASE, PHP FAMILY"/>
    <property type="match status" value="1"/>
</dbReference>
<dbReference type="Gene3D" id="3.20.20.140">
    <property type="entry name" value="Metal-dependent hydrolases"/>
    <property type="match status" value="1"/>
</dbReference>
<dbReference type="SUPFAM" id="SSF47781">
    <property type="entry name" value="RuvA domain 2-like"/>
    <property type="match status" value="1"/>
</dbReference>
<sequence length="387" mass="42867">MKRYYVDLHIHIGRTWTGKPVKITGAKSLTFTNIIEHARHEKGLNMIGIIDSHSPEVILEMESLVSSGDMIEHRDGGLVYGDLTVIPGSELEIYDKQCNGPIHVLVFFPTIAIMRKFSIWLSGHLKNVQLSSQRIYVSGLQLQRKAKELGGLFIPAHVFTPFKSLYGKGVNKSLTEVFDPAFIDGIELGLSSDTMMADQIKELHEYPFLTNSDAHSLAKIAREYQVVSMKEPSFKELGMALRNVEGRRIIANYGLDPLLGKYHKTVCAECSHPAGEEDQICTLCGKNKIIKGVADRILELKTADQSPEGRPPYVHQIPLEYIPGLGPKLLEKLVNHFGSEMAILHEVPFQALNEVVPSKIADLIMKAREGKVTLAAGGGGKYGKISE</sequence>
<dbReference type="EMBL" id="JACCBX010000003">
    <property type="protein sequence ID" value="NYE04887.1"/>
    <property type="molecule type" value="Genomic_DNA"/>
</dbReference>
<evidence type="ECO:0000313" key="1">
    <source>
        <dbReference type="EMBL" id="NYE04887.1"/>
    </source>
</evidence>
<comment type="caution">
    <text evidence="1">The sequence shown here is derived from an EMBL/GenBank/DDBJ whole genome shotgun (WGS) entry which is preliminary data.</text>
</comment>
<proteinExistence type="predicted"/>
<dbReference type="InterPro" id="IPR016195">
    <property type="entry name" value="Pol/histidinol_Pase-like"/>
</dbReference>
<gene>
    <name evidence="1" type="ORF">F4694_001636</name>
</gene>